<dbReference type="Proteomes" id="UP000325030">
    <property type="component" value="Chromosome"/>
</dbReference>
<organism evidence="1 3">
    <name type="scientific">Sulfuracidifex tepidarius</name>
    <dbReference type="NCBI Taxonomy" id="1294262"/>
    <lineage>
        <taxon>Archaea</taxon>
        <taxon>Thermoproteota</taxon>
        <taxon>Thermoprotei</taxon>
        <taxon>Sulfolobales</taxon>
        <taxon>Sulfolobaceae</taxon>
        <taxon>Sulfuracidifex</taxon>
    </lineage>
</organism>
<dbReference type="KEGG" id="step:IC006_1470"/>
<reference evidence="4" key="1">
    <citation type="submission" date="2018-09" db="EMBL/GenBank/DDBJ databases">
        <title>Complete Genome Sequencing of Sulfolobus sp. JCM 16834.</title>
        <authorList>
            <person name="Kato S."/>
            <person name="Itoh T."/>
            <person name="Ohkuma M."/>
        </authorList>
    </citation>
    <scope>NUCLEOTIDE SEQUENCE [LARGE SCALE GENOMIC DNA]</scope>
    <source>
        <strain evidence="4">IC-007</strain>
    </source>
</reference>
<evidence type="ECO:0000313" key="4">
    <source>
        <dbReference type="Proteomes" id="UP000325030"/>
    </source>
</evidence>
<evidence type="ECO:0000313" key="1">
    <source>
        <dbReference type="EMBL" id="BBG24166.1"/>
    </source>
</evidence>
<dbReference type="RefSeq" id="WP_054845136.1">
    <property type="nucleotide sequence ID" value="NZ_AP018929.1"/>
</dbReference>
<sequence>MRCLVLHGKNSSPEKIKWLTDPISKFAEVESPFVDMEVSEIVEKFRHENYECFAGHSRGGTAALILGSIRPSVVIAVSSPTDRKLQLDHLSKFPDDTPQSSLYKDLSKVRDLDSSSPINYVEGLKNSSILLIYGDSDQIVPRRHGEVLCEKLANCRLEIVKGMKHSPMGQQIGQINRIISEFLKYYVNSRRIT</sequence>
<name>A0A510DVB0_9CREN</name>
<dbReference type="OrthoDB" id="111592at2157"/>
<dbReference type="GeneID" id="41717785"/>
<reference evidence="1 3" key="2">
    <citation type="journal article" date="2020" name="Int. J. Syst. Evol. Microbiol.">
        <title>Sulfuracidifex tepidarius gen. nov., sp. nov. and transfer of Sulfolobus metallicus Huber and Stetter 1992 to the genus Sulfuracidifex as Sulfuracidifex metallicus comb. nov.</title>
        <authorList>
            <person name="Itoh T."/>
            <person name="Miura T."/>
            <person name="Sakai H.D."/>
            <person name="Kato S."/>
            <person name="Ohkuma M."/>
            <person name="Takashina T."/>
        </authorList>
    </citation>
    <scope>NUCLEOTIDE SEQUENCE [LARGE SCALE GENOMIC DNA]</scope>
    <source>
        <strain evidence="1 3">IC-006</strain>
        <strain evidence="2">IC-007</strain>
    </source>
</reference>
<protein>
    <recommendedName>
        <fullName evidence="5">Peptidase S9 prolyl oligopeptidase catalytic domain-containing protein</fullName>
    </recommendedName>
</protein>
<accession>A0A510DVB0</accession>
<keyword evidence="3" id="KW-1185">Reference proteome</keyword>
<evidence type="ECO:0000313" key="2">
    <source>
        <dbReference type="EMBL" id="BBG26923.1"/>
    </source>
</evidence>
<proteinExistence type="predicted"/>
<dbReference type="EMBL" id="AP018929">
    <property type="protein sequence ID" value="BBG24166.1"/>
    <property type="molecule type" value="Genomic_DNA"/>
</dbReference>
<dbReference type="InterPro" id="IPR029058">
    <property type="entry name" value="AB_hydrolase_fold"/>
</dbReference>
<dbReference type="AlphaFoldDB" id="A0A510DVB0"/>
<dbReference type="EMBL" id="AP018930">
    <property type="protein sequence ID" value="BBG26923.1"/>
    <property type="molecule type" value="Genomic_DNA"/>
</dbReference>
<evidence type="ECO:0008006" key="5">
    <source>
        <dbReference type="Google" id="ProtNLM"/>
    </source>
</evidence>
<dbReference type="Proteomes" id="UP000322983">
    <property type="component" value="Chromosome"/>
</dbReference>
<gene>
    <name evidence="1" type="ORF">IC006_1470</name>
    <name evidence="2" type="ORF">IC007_1447</name>
</gene>
<evidence type="ECO:0000313" key="3">
    <source>
        <dbReference type="Proteomes" id="UP000322983"/>
    </source>
</evidence>
<dbReference type="SUPFAM" id="SSF53474">
    <property type="entry name" value="alpha/beta-Hydrolases"/>
    <property type="match status" value="1"/>
</dbReference>
<dbReference type="Gene3D" id="3.40.50.1820">
    <property type="entry name" value="alpha/beta hydrolase"/>
    <property type="match status" value="1"/>
</dbReference>
<accession>A0A510E329</accession>
<dbReference type="STRING" id="1294262.GCA_001316085_00582"/>